<dbReference type="eggNOG" id="ENOG502QRYK">
    <property type="taxonomic scope" value="Eukaryota"/>
</dbReference>
<organism evidence="12 13">
    <name type="scientific">Chelonia mydas</name>
    <name type="common">Green sea-turtle</name>
    <name type="synonym">Chelonia agassizi</name>
    <dbReference type="NCBI Taxonomy" id="8469"/>
    <lineage>
        <taxon>Eukaryota</taxon>
        <taxon>Metazoa</taxon>
        <taxon>Chordata</taxon>
        <taxon>Craniata</taxon>
        <taxon>Vertebrata</taxon>
        <taxon>Euteleostomi</taxon>
        <taxon>Archelosauria</taxon>
        <taxon>Testudinata</taxon>
        <taxon>Testudines</taxon>
        <taxon>Cryptodira</taxon>
        <taxon>Durocryptodira</taxon>
        <taxon>Americhelydia</taxon>
        <taxon>Chelonioidea</taxon>
        <taxon>Cheloniidae</taxon>
        <taxon>Chelonia</taxon>
    </lineage>
</organism>
<dbReference type="PROSITE" id="PS50139">
    <property type="entry name" value="Z_BINDING"/>
    <property type="match status" value="1"/>
</dbReference>
<evidence type="ECO:0000256" key="9">
    <source>
        <dbReference type="SAM" id="MobiDB-lite"/>
    </source>
</evidence>
<feature type="compositionally biased region" description="Polar residues" evidence="9">
    <location>
        <begin position="37"/>
        <end position="57"/>
    </location>
</feature>
<dbReference type="Pfam" id="PF02295">
    <property type="entry name" value="z-alpha"/>
    <property type="match status" value="1"/>
</dbReference>
<evidence type="ECO:0000256" key="4">
    <source>
        <dbReference type="ARBA" id="ARBA00022700"/>
    </source>
</evidence>
<proteinExistence type="inferred from homology"/>
<dbReference type="PANTHER" id="PTHR16514">
    <property type="entry name" value="LOW DENSITY LIPOPROTEIN RECEPTOR CLASS A DOMAIN-CONTAINING 4A"/>
    <property type="match status" value="1"/>
</dbReference>
<keyword evidence="5" id="KW-0967">Endosome</keyword>
<evidence type="ECO:0000256" key="5">
    <source>
        <dbReference type="ARBA" id="ARBA00022753"/>
    </source>
</evidence>
<evidence type="ECO:0000256" key="6">
    <source>
        <dbReference type="ARBA" id="ARBA00022884"/>
    </source>
</evidence>
<gene>
    <name evidence="12" type="ORF">UY3_07037</name>
</gene>
<comment type="subcellular location">
    <subcellularLocation>
        <location evidence="1">Early endosome membrane</location>
        <topology evidence="1">Single-pass membrane protein</topology>
    </subcellularLocation>
</comment>
<dbReference type="GO" id="GO:0031901">
    <property type="term" value="C:early endosome membrane"/>
    <property type="evidence" value="ECO:0007669"/>
    <property type="project" value="UniProtKB-SubCell"/>
</dbReference>
<keyword evidence="13" id="KW-1185">Reference proteome</keyword>
<dbReference type="Proteomes" id="UP000031443">
    <property type="component" value="Unassembled WGS sequence"/>
</dbReference>
<dbReference type="Gene3D" id="1.10.10.10">
    <property type="entry name" value="Winged helix-like DNA-binding domain superfamily/Winged helix DNA-binding domain"/>
    <property type="match status" value="1"/>
</dbReference>
<evidence type="ECO:0000259" key="11">
    <source>
        <dbReference type="PROSITE" id="PS50139"/>
    </source>
</evidence>
<evidence type="ECO:0000256" key="3">
    <source>
        <dbReference type="ARBA" id="ARBA00022692"/>
    </source>
</evidence>
<evidence type="ECO:0000313" key="12">
    <source>
        <dbReference type="EMBL" id="EMP35800.1"/>
    </source>
</evidence>
<feature type="region of interest" description="Disordered" evidence="9">
    <location>
        <begin position="26"/>
        <end position="57"/>
    </location>
</feature>
<accession>M7BJE1</accession>
<dbReference type="PANTHER" id="PTHR16514:SF5">
    <property type="entry name" value="PROTEIN TMEPAI"/>
    <property type="match status" value="1"/>
</dbReference>
<keyword evidence="4" id="KW-0734">Signal transduction inhibitor</keyword>
<feature type="chain" id="PRO_5004080087" evidence="10">
    <location>
        <begin position="20"/>
        <end position="600"/>
    </location>
</feature>
<dbReference type="GO" id="GO:0000139">
    <property type="term" value="C:Golgi membrane"/>
    <property type="evidence" value="ECO:0007669"/>
    <property type="project" value="TreeGrafter"/>
</dbReference>
<reference evidence="13" key="1">
    <citation type="journal article" date="2013" name="Nat. Genet.">
        <title>The draft genomes of soft-shell turtle and green sea turtle yield insights into the development and evolution of the turtle-specific body plan.</title>
        <authorList>
            <person name="Wang Z."/>
            <person name="Pascual-Anaya J."/>
            <person name="Zadissa A."/>
            <person name="Li W."/>
            <person name="Niimura Y."/>
            <person name="Huang Z."/>
            <person name="Li C."/>
            <person name="White S."/>
            <person name="Xiong Z."/>
            <person name="Fang D."/>
            <person name="Wang B."/>
            <person name="Ming Y."/>
            <person name="Chen Y."/>
            <person name="Zheng Y."/>
            <person name="Kuraku S."/>
            <person name="Pignatelli M."/>
            <person name="Herrero J."/>
            <person name="Beal K."/>
            <person name="Nozawa M."/>
            <person name="Li Q."/>
            <person name="Wang J."/>
            <person name="Zhang H."/>
            <person name="Yu L."/>
            <person name="Shigenobu S."/>
            <person name="Wang J."/>
            <person name="Liu J."/>
            <person name="Flicek P."/>
            <person name="Searle S."/>
            <person name="Wang J."/>
            <person name="Kuratani S."/>
            <person name="Yin Y."/>
            <person name="Aken B."/>
            <person name="Zhang G."/>
            <person name="Irie N."/>
        </authorList>
    </citation>
    <scope>NUCLEOTIDE SEQUENCE [LARGE SCALE GENOMIC DNA]</scope>
</reference>
<dbReference type="InterPro" id="IPR042371">
    <property type="entry name" value="Z_dom"/>
</dbReference>
<keyword evidence="6" id="KW-0694">RNA-binding</keyword>
<dbReference type="InterPro" id="IPR036388">
    <property type="entry name" value="WH-like_DNA-bd_sf"/>
</dbReference>
<dbReference type="GO" id="GO:0003726">
    <property type="term" value="F:double-stranded RNA adenosine deaminase activity"/>
    <property type="evidence" value="ECO:0007669"/>
    <property type="project" value="InterPro"/>
</dbReference>
<dbReference type="STRING" id="8469.M7BJE1"/>
<keyword evidence="10" id="KW-0732">Signal</keyword>
<comment type="similarity">
    <text evidence="2">Belongs to the PMEPA1 family.</text>
</comment>
<dbReference type="InterPro" id="IPR036390">
    <property type="entry name" value="WH_DNA-bd_sf"/>
</dbReference>
<feature type="domain" description="Z-binding" evidence="11">
    <location>
        <begin position="257"/>
        <end position="320"/>
    </location>
</feature>
<dbReference type="SMART" id="SM00550">
    <property type="entry name" value="Zalpha"/>
    <property type="match status" value="1"/>
</dbReference>
<keyword evidence="7" id="KW-1133">Transmembrane helix</keyword>
<dbReference type="SUPFAM" id="SSF46785">
    <property type="entry name" value="Winged helix' DNA-binding domain"/>
    <property type="match status" value="1"/>
</dbReference>
<evidence type="ECO:0000256" key="7">
    <source>
        <dbReference type="ARBA" id="ARBA00022989"/>
    </source>
</evidence>
<dbReference type="GO" id="GO:0070412">
    <property type="term" value="F:R-SMAD binding"/>
    <property type="evidence" value="ECO:0007669"/>
    <property type="project" value="InterPro"/>
</dbReference>
<evidence type="ECO:0000256" key="10">
    <source>
        <dbReference type="SAM" id="SignalP"/>
    </source>
</evidence>
<evidence type="ECO:0000256" key="2">
    <source>
        <dbReference type="ARBA" id="ARBA00009908"/>
    </source>
</evidence>
<dbReference type="GO" id="GO:0003723">
    <property type="term" value="F:RNA binding"/>
    <property type="evidence" value="ECO:0007669"/>
    <property type="project" value="UniProtKB-KW"/>
</dbReference>
<sequence length="600" mass="66883">MMVMVVVITCLLNHYKLSARSFINRHSQGRRRDENLSSEGSLWPSESTVSGNGVTEQQIYTPRPTDRLSVPSFLQRDRFNRFQPTYPYMQHEIDLPPTISLSDGEEPPPYQGPCTLQLRDPEQQMELNRESVRAPPNRTIFDSDLIDNSVFGGPCPPSSNSGISATCYGSNGRMEGPPPTYSEELQGHGAGCFRERRRTRAGREPAVAPLRSAATPEPLQEANKVLYQLRKEGKVEKQSDNKWVVRADDTEVECHQKTAQLKSEKKIYQFLSENGSCRALGIAKYMGMKTQKEVNADLYAMQKKHILSQKEDTKLWSVYGQGTGYKATNPGANKEAVPVIIQHNPTNIIYQGGVQNTISIADSRATQIGNYNSLNLVDKKDDSRPTVPSLRAASENADMLPCEVEAKTTTQGGQEIDVTESTLKNTVIGNDNQMNIIMKNFVDSREEHLDQYGTPEKNPFGDILSASPGLSLKINTSRRGERRAPFQRVSINKSQMENVMIGNSNQMSIHEQCGSACLADEETNEEDDVSGQDGKRRVDAYSNLISEQSKWTSCDDNSMDQSSDISILCEKLQDVIIGNNNYMNVEETADTERGEGDEDI</sequence>
<keyword evidence="8" id="KW-0472">Membrane</keyword>
<evidence type="ECO:0000256" key="1">
    <source>
        <dbReference type="ARBA" id="ARBA00004391"/>
    </source>
</evidence>
<evidence type="ECO:0000313" key="13">
    <source>
        <dbReference type="Proteomes" id="UP000031443"/>
    </source>
</evidence>
<dbReference type="GO" id="GO:0030512">
    <property type="term" value="P:negative regulation of transforming growth factor beta receptor signaling pathway"/>
    <property type="evidence" value="ECO:0007669"/>
    <property type="project" value="InterPro"/>
</dbReference>
<feature type="signal peptide" evidence="10">
    <location>
        <begin position="1"/>
        <end position="19"/>
    </location>
</feature>
<dbReference type="EMBL" id="KB527578">
    <property type="protein sequence ID" value="EMP35800.1"/>
    <property type="molecule type" value="Genomic_DNA"/>
</dbReference>
<dbReference type="InterPro" id="IPR043445">
    <property type="entry name" value="TMEPAI/LRAD4"/>
</dbReference>
<protein>
    <submittedName>
        <fullName evidence="12">Transmembrane prostate androgen-induced protein</fullName>
    </submittedName>
</protein>
<name>M7BJE1_CHEMY</name>
<evidence type="ECO:0000256" key="8">
    <source>
        <dbReference type="ARBA" id="ARBA00023136"/>
    </source>
</evidence>
<keyword evidence="3 12" id="KW-0812">Transmembrane</keyword>
<dbReference type="AlphaFoldDB" id="M7BJE1"/>